<comment type="caution">
    <text evidence="6">The sequence shown here is derived from an EMBL/GenBank/DDBJ whole genome shotgun (WGS) entry which is preliminary data.</text>
</comment>
<evidence type="ECO:0000313" key="7">
    <source>
        <dbReference type="Proteomes" id="UP000650833"/>
    </source>
</evidence>
<keyword evidence="4" id="KW-0378">Hydrolase</keyword>
<evidence type="ECO:0000256" key="3">
    <source>
        <dbReference type="ARBA" id="ARBA00022759"/>
    </source>
</evidence>
<evidence type="ECO:0000256" key="5">
    <source>
        <dbReference type="ARBA" id="ARBA00022884"/>
    </source>
</evidence>
<dbReference type="Pfam" id="PF00825">
    <property type="entry name" value="Ribonuclease_P"/>
    <property type="match status" value="1"/>
</dbReference>
<dbReference type="GO" id="GO:0042781">
    <property type="term" value="F:3'-tRNA processing endoribonuclease activity"/>
    <property type="evidence" value="ECO:0007669"/>
    <property type="project" value="TreeGrafter"/>
</dbReference>
<accession>A0A8H7RFP8</accession>
<name>A0A8H7RFP8_9FUNG</name>
<dbReference type="GO" id="GO:0004526">
    <property type="term" value="F:ribonuclease P activity"/>
    <property type="evidence" value="ECO:0007669"/>
    <property type="project" value="InterPro"/>
</dbReference>
<keyword evidence="1" id="KW-0819">tRNA processing</keyword>
<gene>
    <name evidence="6" type="ORF">INT46_009690</name>
</gene>
<dbReference type="NCBIfam" id="TIGR00188">
    <property type="entry name" value="rnpA"/>
    <property type="match status" value="1"/>
</dbReference>
<dbReference type="AlphaFoldDB" id="A0A8H7RFP8"/>
<dbReference type="PANTHER" id="PTHR33992:SF1">
    <property type="entry name" value="RIBONUCLEASE P PROTEIN COMPONENT"/>
    <property type="match status" value="1"/>
</dbReference>
<evidence type="ECO:0000256" key="4">
    <source>
        <dbReference type="ARBA" id="ARBA00022801"/>
    </source>
</evidence>
<evidence type="ECO:0000256" key="2">
    <source>
        <dbReference type="ARBA" id="ARBA00022722"/>
    </source>
</evidence>
<keyword evidence="7" id="KW-1185">Reference proteome</keyword>
<dbReference type="GO" id="GO:0000049">
    <property type="term" value="F:tRNA binding"/>
    <property type="evidence" value="ECO:0007669"/>
    <property type="project" value="InterPro"/>
</dbReference>
<dbReference type="EMBL" id="JAEPRC010000084">
    <property type="protein sequence ID" value="KAG2210152.1"/>
    <property type="molecule type" value="Genomic_DNA"/>
</dbReference>
<dbReference type="SUPFAM" id="SSF54211">
    <property type="entry name" value="Ribosomal protein S5 domain 2-like"/>
    <property type="match status" value="1"/>
</dbReference>
<reference evidence="6" key="1">
    <citation type="submission" date="2020-12" db="EMBL/GenBank/DDBJ databases">
        <title>Metabolic potential, ecology and presence of endohyphal bacteria is reflected in genomic diversity of Mucoromycotina.</title>
        <authorList>
            <person name="Muszewska A."/>
            <person name="Okrasinska A."/>
            <person name="Steczkiewicz K."/>
            <person name="Drgas O."/>
            <person name="Orlowska M."/>
            <person name="Perlinska-Lenart U."/>
            <person name="Aleksandrzak-Piekarczyk T."/>
            <person name="Szatraj K."/>
            <person name="Zielenkiewicz U."/>
            <person name="Pilsyk S."/>
            <person name="Malc E."/>
            <person name="Mieczkowski P."/>
            <person name="Kruszewska J.S."/>
            <person name="Biernat P."/>
            <person name="Pawlowska J."/>
        </authorList>
    </citation>
    <scope>NUCLEOTIDE SEQUENCE</scope>
    <source>
        <strain evidence="6">CBS 226.32</strain>
    </source>
</reference>
<dbReference type="InterPro" id="IPR000100">
    <property type="entry name" value="RNase_P"/>
</dbReference>
<keyword evidence="2" id="KW-0540">Nuclease</keyword>
<protein>
    <submittedName>
        <fullName evidence="6">Uncharacterized protein</fullName>
    </submittedName>
</protein>
<dbReference type="PANTHER" id="PTHR33992">
    <property type="entry name" value="RIBONUCLEASE P PROTEIN COMPONENT"/>
    <property type="match status" value="1"/>
</dbReference>
<dbReference type="InterPro" id="IPR020568">
    <property type="entry name" value="Ribosomal_Su5_D2-typ_SF"/>
</dbReference>
<evidence type="ECO:0000313" key="6">
    <source>
        <dbReference type="EMBL" id="KAG2210152.1"/>
    </source>
</evidence>
<organism evidence="6 7">
    <name type="scientific">Mucor plumbeus</name>
    <dbReference type="NCBI Taxonomy" id="97098"/>
    <lineage>
        <taxon>Eukaryota</taxon>
        <taxon>Fungi</taxon>
        <taxon>Fungi incertae sedis</taxon>
        <taxon>Mucoromycota</taxon>
        <taxon>Mucoromycotina</taxon>
        <taxon>Mucoromycetes</taxon>
        <taxon>Mucorales</taxon>
        <taxon>Mucorineae</taxon>
        <taxon>Mucoraceae</taxon>
        <taxon>Mucor</taxon>
    </lineage>
</organism>
<keyword evidence="5" id="KW-0694">RNA-binding</keyword>
<proteinExistence type="predicted"/>
<evidence type="ECO:0000256" key="1">
    <source>
        <dbReference type="ARBA" id="ARBA00022694"/>
    </source>
</evidence>
<dbReference type="Gene3D" id="3.30.230.10">
    <property type="match status" value="1"/>
</dbReference>
<dbReference type="Proteomes" id="UP000650833">
    <property type="component" value="Unassembled WGS sequence"/>
</dbReference>
<keyword evidence="3" id="KW-0255">Endonuclease</keyword>
<dbReference type="InterPro" id="IPR014721">
    <property type="entry name" value="Ribsml_uS5_D2-typ_fold_subgr"/>
</dbReference>
<dbReference type="OrthoDB" id="2383663at2759"/>
<dbReference type="GO" id="GO:0030677">
    <property type="term" value="C:ribonuclease P complex"/>
    <property type="evidence" value="ECO:0007669"/>
    <property type="project" value="TreeGrafter"/>
</dbReference>
<sequence>MKIPGITTERLSSIFSKQSRLMQSTDAFNLKAINNETKDTNRVAIITGKKKLGKSAVIRNRADRRIKSALQIIYPTLKMKGYDFIFFSKPPVVTMPWATLLKQVNNSMTTLEKKATTKK</sequence>